<dbReference type="FunFam" id="2.40.50.140:FF:000163">
    <property type="entry name" value="Probable DNA ligase"/>
    <property type="match status" value="1"/>
</dbReference>
<dbReference type="PANTHER" id="PTHR45674">
    <property type="entry name" value="DNA LIGASE 1/3 FAMILY MEMBER"/>
    <property type="match status" value="1"/>
</dbReference>
<keyword evidence="2" id="KW-0132">Cell division</keyword>
<dbReference type="OrthoDB" id="3733803at2"/>
<comment type="caution">
    <text evidence="17">The sequence shown here is derived from an EMBL/GenBank/DDBJ whole genome shotgun (WGS) entry which is preliminary data.</text>
</comment>
<accession>A0A0W8I440</accession>
<evidence type="ECO:0000256" key="7">
    <source>
        <dbReference type="ARBA" id="ARBA00022840"/>
    </source>
</evidence>
<evidence type="ECO:0000256" key="5">
    <source>
        <dbReference type="ARBA" id="ARBA00022741"/>
    </source>
</evidence>
<keyword evidence="4" id="KW-0479">Metal-binding</keyword>
<gene>
    <name evidence="17" type="primary">ligB</name>
    <name evidence="17" type="ORF">AVL62_14525</name>
</gene>
<dbReference type="Gene3D" id="1.10.3260.10">
    <property type="entry name" value="DNA ligase, ATP-dependent, N-terminal domain"/>
    <property type="match status" value="1"/>
</dbReference>
<dbReference type="Pfam" id="PF01068">
    <property type="entry name" value="DNA_ligase_A_M"/>
    <property type="match status" value="1"/>
</dbReference>
<evidence type="ECO:0000256" key="1">
    <source>
        <dbReference type="ARBA" id="ARBA00022598"/>
    </source>
</evidence>
<keyword evidence="5 14" id="KW-0547">Nucleotide-binding</keyword>
<dbReference type="GO" id="GO:0006281">
    <property type="term" value="P:DNA repair"/>
    <property type="evidence" value="ECO:0007669"/>
    <property type="project" value="UniProtKB-KW"/>
</dbReference>
<evidence type="ECO:0000256" key="11">
    <source>
        <dbReference type="ARBA" id="ARBA00023306"/>
    </source>
</evidence>
<reference evidence="17 18" key="1">
    <citation type="submission" date="2015-12" db="EMBL/GenBank/DDBJ databases">
        <title>Serinicoccus chungangenesis strain CD08_5 genome sequencing and assembly.</title>
        <authorList>
            <person name="Chander A.M."/>
            <person name="Kaur G."/>
            <person name="Nair G.R."/>
            <person name="Dhawan D.K."/>
            <person name="Kochhar R.K."/>
            <person name="Mayilraj S."/>
            <person name="Bhadada S.K."/>
        </authorList>
    </citation>
    <scope>NUCLEOTIDE SEQUENCE [LARGE SCALE GENOMIC DNA]</scope>
    <source>
        <strain evidence="17 18">CD08_5</strain>
    </source>
</reference>
<dbReference type="SUPFAM" id="SSF117018">
    <property type="entry name" value="ATP-dependent DNA ligase DNA-binding domain"/>
    <property type="match status" value="1"/>
</dbReference>
<evidence type="ECO:0000259" key="16">
    <source>
        <dbReference type="PROSITE" id="PS50160"/>
    </source>
</evidence>
<comment type="similarity">
    <text evidence="15">Belongs to the ATP-dependent DNA ligase family.</text>
</comment>
<evidence type="ECO:0000256" key="2">
    <source>
        <dbReference type="ARBA" id="ARBA00022618"/>
    </source>
</evidence>
<dbReference type="GO" id="GO:0071897">
    <property type="term" value="P:DNA biosynthetic process"/>
    <property type="evidence" value="ECO:0007669"/>
    <property type="project" value="InterPro"/>
</dbReference>
<dbReference type="Gene3D" id="2.40.50.140">
    <property type="entry name" value="Nucleic acid-binding proteins"/>
    <property type="match status" value="1"/>
</dbReference>
<dbReference type="CDD" id="cd07901">
    <property type="entry name" value="Adenylation_DNA_ligase_Arch_LigB"/>
    <property type="match status" value="1"/>
</dbReference>
<dbReference type="InterPro" id="IPR036599">
    <property type="entry name" value="DNA_ligase_N_sf"/>
</dbReference>
<dbReference type="InterPro" id="IPR012310">
    <property type="entry name" value="DNA_ligase_ATP-dep_cent"/>
</dbReference>
<dbReference type="InterPro" id="IPR050191">
    <property type="entry name" value="ATP-dep_DNA_ligase"/>
</dbReference>
<keyword evidence="9 14" id="KW-0233">DNA recombination</keyword>
<evidence type="ECO:0000256" key="12">
    <source>
        <dbReference type="ARBA" id="ARBA00034003"/>
    </source>
</evidence>
<dbReference type="GO" id="GO:0003910">
    <property type="term" value="F:DNA ligase (ATP) activity"/>
    <property type="evidence" value="ECO:0007669"/>
    <property type="project" value="UniProtKB-EC"/>
</dbReference>
<keyword evidence="8" id="KW-0460">Magnesium</keyword>
<keyword evidence="7 14" id="KW-0067">ATP-binding</keyword>
<dbReference type="Pfam" id="PF04675">
    <property type="entry name" value="DNA_ligase_A_N"/>
    <property type="match status" value="1"/>
</dbReference>
<keyword evidence="11" id="KW-0131">Cell cycle</keyword>
<dbReference type="GO" id="GO:0006260">
    <property type="term" value="P:DNA replication"/>
    <property type="evidence" value="ECO:0007669"/>
    <property type="project" value="UniProtKB-KW"/>
</dbReference>
<dbReference type="Pfam" id="PF04679">
    <property type="entry name" value="DNA_ligase_A_C"/>
    <property type="match status" value="1"/>
</dbReference>
<proteinExistence type="inferred from homology"/>
<dbReference type="GO" id="GO:0006310">
    <property type="term" value="P:DNA recombination"/>
    <property type="evidence" value="ECO:0007669"/>
    <property type="project" value="UniProtKB-KW"/>
</dbReference>
<keyword evidence="6 14" id="KW-0227">DNA damage</keyword>
<evidence type="ECO:0000256" key="4">
    <source>
        <dbReference type="ARBA" id="ARBA00022723"/>
    </source>
</evidence>
<evidence type="ECO:0000256" key="6">
    <source>
        <dbReference type="ARBA" id="ARBA00022763"/>
    </source>
</evidence>
<feature type="domain" description="ATP-dependent DNA ligase family profile" evidence="16">
    <location>
        <begin position="293"/>
        <end position="416"/>
    </location>
</feature>
<dbReference type="STRING" id="767452.AVL62_14525"/>
<dbReference type="EC" id="6.5.1.1" evidence="14"/>
<evidence type="ECO:0000256" key="3">
    <source>
        <dbReference type="ARBA" id="ARBA00022705"/>
    </source>
</evidence>
<evidence type="ECO:0000256" key="8">
    <source>
        <dbReference type="ARBA" id="ARBA00022842"/>
    </source>
</evidence>
<evidence type="ECO:0000256" key="15">
    <source>
        <dbReference type="RuleBase" id="RU004196"/>
    </source>
</evidence>
<evidence type="ECO:0000256" key="9">
    <source>
        <dbReference type="ARBA" id="ARBA00023172"/>
    </source>
</evidence>
<dbReference type="Proteomes" id="UP000054837">
    <property type="component" value="Unassembled WGS sequence"/>
</dbReference>
<dbReference type="EMBL" id="LQBL01000029">
    <property type="protein sequence ID" value="KUG52787.1"/>
    <property type="molecule type" value="Genomic_DNA"/>
</dbReference>
<evidence type="ECO:0000313" key="17">
    <source>
        <dbReference type="EMBL" id="KUG52787.1"/>
    </source>
</evidence>
<keyword evidence="18" id="KW-1185">Reference proteome</keyword>
<dbReference type="RefSeq" id="WP_058891861.1">
    <property type="nucleotide sequence ID" value="NZ_LQBL01000029.1"/>
</dbReference>
<protein>
    <recommendedName>
        <fullName evidence="14">DNA ligase</fullName>
        <ecNumber evidence="14">6.5.1.1</ecNumber>
    </recommendedName>
</protein>
<dbReference type="SUPFAM" id="SSF56091">
    <property type="entry name" value="DNA ligase/mRNA capping enzyme, catalytic domain"/>
    <property type="match status" value="1"/>
</dbReference>
<organism evidence="17 18">
    <name type="scientific">Serinicoccus chungangensis</name>
    <dbReference type="NCBI Taxonomy" id="767452"/>
    <lineage>
        <taxon>Bacteria</taxon>
        <taxon>Bacillati</taxon>
        <taxon>Actinomycetota</taxon>
        <taxon>Actinomycetes</taxon>
        <taxon>Micrococcales</taxon>
        <taxon>Ornithinimicrobiaceae</taxon>
        <taxon>Serinicoccus</taxon>
    </lineage>
</organism>
<evidence type="ECO:0000313" key="18">
    <source>
        <dbReference type="Proteomes" id="UP000054837"/>
    </source>
</evidence>
<dbReference type="PROSITE" id="PS00697">
    <property type="entry name" value="DNA_LIGASE_A1"/>
    <property type="match status" value="1"/>
</dbReference>
<keyword evidence="1 14" id="KW-0436">Ligase</keyword>
<comment type="function">
    <text evidence="13">DNA ligase that seals nicks in double-stranded DNA during DNA replication, DNA recombination and DNA repair.</text>
</comment>
<evidence type="ECO:0000256" key="14">
    <source>
        <dbReference type="RuleBase" id="RU000617"/>
    </source>
</evidence>
<dbReference type="InterPro" id="IPR012340">
    <property type="entry name" value="NA-bd_OB-fold"/>
</dbReference>
<name>A0A0W8I440_9MICO</name>
<sequence>MHLAEVTSTSAAVAATRSRTVKTTLLAQALTDVSGGEPREVEVVADYLAGTLPQRTVGVGWRSLRDLPDPAADPSLSVLEVDAALSDLKQLAGAGSAATRSAALRDLLGRATAQEQQWLVGLLTGELRQGAGDGVLLPAIARAADVPEPLVRRAVMLAGFPGPVARAALTGGSAALEEVRLEVGRPLRPMLAGSEPDVTAAVTGEREVALDLKLDGIRVQAHLDRDAEQPVRLFTRSLEEITDRLPEVVEAVGALPAGSAVLDGEVIVLGPDGRPEPFQVTGARTASRTDPAELARTTPVTTYLFDLLHLDGRDLVDEPATERWAALGDLAPGLVVERVSTDDPAVAQEFFDRVVDQGHEGVVVKDPQAPYAAGRRGAGWVKVKPRRTADLVVVAVEWGSGRRQGWLSNIHLAARGADGEPVMVGKTFKGMTDELLAWQTERFLGLETAREGHVVHVRPEQVVEVAYDAVQTSRRYAGGVALRFARVLRYRDDKPVEEIDTVEALR</sequence>
<dbReference type="InterPro" id="IPR012308">
    <property type="entry name" value="DNA_ligase_ATP-dep_N"/>
</dbReference>
<evidence type="ECO:0000256" key="13">
    <source>
        <dbReference type="ARBA" id="ARBA00054532"/>
    </source>
</evidence>
<dbReference type="GO" id="GO:0051301">
    <property type="term" value="P:cell division"/>
    <property type="evidence" value="ECO:0007669"/>
    <property type="project" value="UniProtKB-KW"/>
</dbReference>
<dbReference type="InterPro" id="IPR000977">
    <property type="entry name" value="DNA_ligase_ATP-dep"/>
</dbReference>
<dbReference type="GO" id="GO:0005524">
    <property type="term" value="F:ATP binding"/>
    <property type="evidence" value="ECO:0007669"/>
    <property type="project" value="UniProtKB-KW"/>
</dbReference>
<dbReference type="GO" id="GO:0003677">
    <property type="term" value="F:DNA binding"/>
    <property type="evidence" value="ECO:0007669"/>
    <property type="project" value="InterPro"/>
</dbReference>
<dbReference type="InterPro" id="IPR012309">
    <property type="entry name" value="DNA_ligase_ATP-dep_C"/>
</dbReference>
<dbReference type="InterPro" id="IPR016059">
    <property type="entry name" value="DNA_ligase_ATP-dep_CS"/>
</dbReference>
<comment type="catalytic activity">
    <reaction evidence="12 14">
        <text>ATP + (deoxyribonucleotide)n-3'-hydroxyl + 5'-phospho-(deoxyribonucleotide)m = (deoxyribonucleotide)n+m + AMP + diphosphate.</text>
        <dbReference type="EC" id="6.5.1.1"/>
    </reaction>
</comment>
<dbReference type="Gene3D" id="3.30.470.30">
    <property type="entry name" value="DNA ligase/mRNA capping enzyme"/>
    <property type="match status" value="1"/>
</dbReference>
<dbReference type="SUPFAM" id="SSF50249">
    <property type="entry name" value="Nucleic acid-binding proteins"/>
    <property type="match status" value="1"/>
</dbReference>
<dbReference type="NCBIfam" id="TIGR00574">
    <property type="entry name" value="dnl1"/>
    <property type="match status" value="1"/>
</dbReference>
<keyword evidence="10 14" id="KW-0234">DNA repair</keyword>
<keyword evidence="3" id="KW-0235">DNA replication</keyword>
<dbReference type="PROSITE" id="PS50160">
    <property type="entry name" value="DNA_LIGASE_A3"/>
    <property type="match status" value="1"/>
</dbReference>
<dbReference type="NCBIfam" id="NF002868">
    <property type="entry name" value="PRK03180.1"/>
    <property type="match status" value="1"/>
</dbReference>
<dbReference type="GO" id="GO:0046872">
    <property type="term" value="F:metal ion binding"/>
    <property type="evidence" value="ECO:0007669"/>
    <property type="project" value="UniProtKB-KW"/>
</dbReference>
<evidence type="ECO:0000256" key="10">
    <source>
        <dbReference type="ARBA" id="ARBA00023204"/>
    </source>
</evidence>
<dbReference type="AlphaFoldDB" id="A0A0W8I440"/>
<dbReference type="PANTHER" id="PTHR45674:SF13">
    <property type="entry name" value="DNA LIGASE-RELATED"/>
    <property type="match status" value="1"/>
</dbReference>